<dbReference type="AlphaFoldDB" id="A0A6N4TFM7"/>
<dbReference type="CDD" id="cd07438">
    <property type="entry name" value="PHP_HisPPase_AMP"/>
    <property type="match status" value="1"/>
</dbReference>
<gene>
    <name evidence="2" type="ORF">Aargi30884_06730</name>
</gene>
<dbReference type="Gene3D" id="1.10.150.650">
    <property type="match status" value="1"/>
</dbReference>
<protein>
    <submittedName>
        <fullName evidence="2">Phosphatase</fullName>
    </submittedName>
</protein>
<dbReference type="InterPro" id="IPR003141">
    <property type="entry name" value="Pol/His_phosphatase_N"/>
</dbReference>
<organism evidence="2 3">
    <name type="scientific">Amedibacterium intestinale</name>
    <dbReference type="NCBI Taxonomy" id="2583452"/>
    <lineage>
        <taxon>Bacteria</taxon>
        <taxon>Bacillati</taxon>
        <taxon>Bacillota</taxon>
        <taxon>Erysipelotrichia</taxon>
        <taxon>Erysipelotrichales</taxon>
        <taxon>Erysipelotrichaceae</taxon>
        <taxon>Amedibacterium</taxon>
    </lineage>
</organism>
<keyword evidence="3" id="KW-1185">Reference proteome</keyword>
<sequence length="269" mass="30791">MKVDTHIHSLYSDGIYTIEEILEMLLKRHVEVFSITDHDTVDGIKEVKRIGYTPMTFVSGIEFTCKEMQFNSIKKAFSIHLLGYGFDEDNAQLLQALKKRKENVENAYDTLCRHLSMLNYPIKKEEIPISCGNVLQLRDVTAHVKQKYPMVSEDILTMIEHASSVFDNINISVEDAIQLIHNAGGKAIWAHPFCVYKQFVKTNITEEEVVAILELLKNTGLDGMEAYYHAFSKERQNWLYALAKKNNMIYTAGSDFHGSKGRDFMGIEL</sequence>
<dbReference type="InterPro" id="IPR016195">
    <property type="entry name" value="Pol/histidinol_Pase-like"/>
</dbReference>
<evidence type="ECO:0000313" key="2">
    <source>
        <dbReference type="EMBL" id="BBK21770.1"/>
    </source>
</evidence>
<feature type="domain" description="Polymerase/histidinol phosphatase N-terminal" evidence="1">
    <location>
        <begin position="3"/>
        <end position="67"/>
    </location>
</feature>
<dbReference type="GO" id="GO:0035312">
    <property type="term" value="F:5'-3' DNA exonuclease activity"/>
    <property type="evidence" value="ECO:0007669"/>
    <property type="project" value="TreeGrafter"/>
</dbReference>
<dbReference type="PANTHER" id="PTHR42924">
    <property type="entry name" value="EXONUCLEASE"/>
    <property type="match status" value="1"/>
</dbReference>
<accession>A0A6N4TFM7</accession>
<dbReference type="InterPro" id="IPR052018">
    <property type="entry name" value="PHP_domain"/>
</dbReference>
<dbReference type="Pfam" id="PF02811">
    <property type="entry name" value="PHP"/>
    <property type="match status" value="1"/>
</dbReference>
<dbReference type="Gene3D" id="3.20.20.140">
    <property type="entry name" value="Metal-dependent hydrolases"/>
    <property type="match status" value="1"/>
</dbReference>
<dbReference type="KEGG" id="aarg:Aargi30884_06730"/>
<dbReference type="EMBL" id="AP019695">
    <property type="protein sequence ID" value="BBK21770.1"/>
    <property type="molecule type" value="Genomic_DNA"/>
</dbReference>
<dbReference type="SMART" id="SM00481">
    <property type="entry name" value="POLIIIAc"/>
    <property type="match status" value="1"/>
</dbReference>
<dbReference type="GO" id="GO:0004534">
    <property type="term" value="F:5'-3' RNA exonuclease activity"/>
    <property type="evidence" value="ECO:0007669"/>
    <property type="project" value="TreeGrafter"/>
</dbReference>
<dbReference type="RefSeq" id="WP_163051532.1">
    <property type="nucleotide sequence ID" value="NZ_AP019695.1"/>
</dbReference>
<proteinExistence type="predicted"/>
<dbReference type="Proteomes" id="UP000464754">
    <property type="component" value="Chromosome"/>
</dbReference>
<evidence type="ECO:0000313" key="3">
    <source>
        <dbReference type="Proteomes" id="UP000464754"/>
    </source>
</evidence>
<dbReference type="SUPFAM" id="SSF89550">
    <property type="entry name" value="PHP domain-like"/>
    <property type="match status" value="1"/>
</dbReference>
<reference evidence="3" key="1">
    <citation type="submission" date="2019-05" db="EMBL/GenBank/DDBJ databases">
        <title>Complete genome sequencing of Absiella argi strain JCM 30884.</title>
        <authorList>
            <person name="Sakamoto M."/>
            <person name="Murakami T."/>
            <person name="Mori H."/>
        </authorList>
    </citation>
    <scope>NUCLEOTIDE SEQUENCE [LARGE SCALE GENOMIC DNA]</scope>
    <source>
        <strain evidence="3">JCM 30884</strain>
    </source>
</reference>
<evidence type="ECO:0000259" key="1">
    <source>
        <dbReference type="SMART" id="SM00481"/>
    </source>
</evidence>
<dbReference type="InterPro" id="IPR004013">
    <property type="entry name" value="PHP_dom"/>
</dbReference>
<name>A0A6N4TFM7_9FIRM</name>
<dbReference type="PANTHER" id="PTHR42924:SF3">
    <property type="entry name" value="POLYMERASE_HISTIDINOL PHOSPHATASE N-TERMINAL DOMAIN-CONTAINING PROTEIN"/>
    <property type="match status" value="1"/>
</dbReference>